<dbReference type="Pfam" id="PF04055">
    <property type="entry name" value="Radical_SAM"/>
    <property type="match status" value="1"/>
</dbReference>
<dbReference type="InterPro" id="IPR050377">
    <property type="entry name" value="Radical_SAM_PqqE_MftC-like"/>
</dbReference>
<dbReference type="GO" id="GO:0046872">
    <property type="term" value="F:metal ion binding"/>
    <property type="evidence" value="ECO:0007669"/>
    <property type="project" value="UniProtKB-KW"/>
</dbReference>
<keyword evidence="4" id="KW-0408">Iron</keyword>
<evidence type="ECO:0000256" key="3">
    <source>
        <dbReference type="ARBA" id="ARBA00022723"/>
    </source>
</evidence>
<keyword evidence="2" id="KW-0949">S-adenosyl-L-methionine</keyword>
<protein>
    <submittedName>
        <fullName evidence="7">Pyrroloquinoline quinone biosynthesis protein PqqE</fullName>
    </submittedName>
</protein>
<dbReference type="PROSITE" id="PS51918">
    <property type="entry name" value="RADICAL_SAM"/>
    <property type="match status" value="1"/>
</dbReference>
<reference evidence="7 8" key="1">
    <citation type="journal article" date="2016" name="Genome Announc.">
        <title>First Complete Genome Sequence of a Subdivision 6 Acidobacterium Strain.</title>
        <authorList>
            <person name="Huang S."/>
            <person name="Vieira S."/>
            <person name="Bunk B."/>
            <person name="Riedel T."/>
            <person name="Sproer C."/>
            <person name="Overmann J."/>
        </authorList>
    </citation>
    <scope>NUCLEOTIDE SEQUENCE [LARGE SCALE GENOMIC DNA]</scope>
    <source>
        <strain evidence="8">DSM 100886 HEG_-6_39</strain>
    </source>
</reference>
<dbReference type="OrthoDB" id="9782387at2"/>
<dbReference type="PANTHER" id="PTHR11228:SF7">
    <property type="entry name" value="PQQA PEPTIDE CYCLASE"/>
    <property type="match status" value="1"/>
</dbReference>
<keyword evidence="5" id="KW-0411">Iron-sulfur</keyword>
<comment type="cofactor">
    <cofactor evidence="1">
        <name>[4Fe-4S] cluster</name>
        <dbReference type="ChEBI" id="CHEBI:49883"/>
    </cofactor>
</comment>
<dbReference type="EMBL" id="CP015136">
    <property type="protein sequence ID" value="AMY11333.1"/>
    <property type="molecule type" value="Genomic_DNA"/>
</dbReference>
<dbReference type="InterPro" id="IPR007197">
    <property type="entry name" value="rSAM"/>
</dbReference>
<evidence type="ECO:0000259" key="6">
    <source>
        <dbReference type="PROSITE" id="PS51918"/>
    </source>
</evidence>
<keyword evidence="3" id="KW-0479">Metal-binding</keyword>
<evidence type="ECO:0000313" key="8">
    <source>
        <dbReference type="Proteomes" id="UP000076079"/>
    </source>
</evidence>
<evidence type="ECO:0000256" key="5">
    <source>
        <dbReference type="ARBA" id="ARBA00023014"/>
    </source>
</evidence>
<dbReference type="Gene3D" id="3.20.20.70">
    <property type="entry name" value="Aldolase class I"/>
    <property type="match status" value="1"/>
</dbReference>
<organism evidence="7 8">
    <name type="scientific">Luteitalea pratensis</name>
    <dbReference type="NCBI Taxonomy" id="1855912"/>
    <lineage>
        <taxon>Bacteria</taxon>
        <taxon>Pseudomonadati</taxon>
        <taxon>Acidobacteriota</taxon>
        <taxon>Vicinamibacteria</taxon>
        <taxon>Vicinamibacterales</taxon>
        <taxon>Vicinamibacteraceae</taxon>
        <taxon>Luteitalea</taxon>
    </lineage>
</organism>
<dbReference type="GO" id="GO:0003824">
    <property type="term" value="F:catalytic activity"/>
    <property type="evidence" value="ECO:0007669"/>
    <property type="project" value="InterPro"/>
</dbReference>
<proteinExistence type="predicted"/>
<evidence type="ECO:0000313" key="7">
    <source>
        <dbReference type="EMBL" id="AMY11333.1"/>
    </source>
</evidence>
<dbReference type="AlphaFoldDB" id="A0A143PT45"/>
<dbReference type="RefSeq" id="WP_110172892.1">
    <property type="nucleotide sequence ID" value="NZ_CP015136.1"/>
</dbReference>
<keyword evidence="8" id="KW-1185">Reference proteome</keyword>
<dbReference type="PANTHER" id="PTHR11228">
    <property type="entry name" value="RADICAL SAM DOMAIN PROTEIN"/>
    <property type="match status" value="1"/>
</dbReference>
<accession>A0A143PT45</accession>
<dbReference type="InterPro" id="IPR058240">
    <property type="entry name" value="rSAM_sf"/>
</dbReference>
<evidence type="ECO:0000256" key="1">
    <source>
        <dbReference type="ARBA" id="ARBA00001966"/>
    </source>
</evidence>
<dbReference type="GO" id="GO:0051536">
    <property type="term" value="F:iron-sulfur cluster binding"/>
    <property type="evidence" value="ECO:0007669"/>
    <property type="project" value="UniProtKB-KW"/>
</dbReference>
<dbReference type="CDD" id="cd01335">
    <property type="entry name" value="Radical_SAM"/>
    <property type="match status" value="1"/>
</dbReference>
<name>A0A143PT45_LUTPR</name>
<sequence>MEGIFPAWGRILQGYRPNLSIEITRECPLRCPGCYAYGDDHLGGDVTLRQMADLKGEALVSGVLEAVRIHKPLHLSIIGGEPLVRFRELDQLLPQLSAMGKYVQVVTSAVRPIPEAWARIARLQMVVSIDGLPAEHNVRRAPATYDRILKHIAGHQITVHCTITRQLVHRDGYLEEFLQFWSNNPDTRQIWFSLYTPQIGEESEERLRPEDRARVVNTILELRTRYPKLRMPKGMVEVYLKPPTSPDECTFAKTTLCVSSDLERRITPCQFGGNPDCQQCGCIASAGLDAIARHHLPGGLRVGAIFEASFGVGKAVARLSGRADRPVGAKGVSAASATAADA</sequence>
<dbReference type="Proteomes" id="UP000076079">
    <property type="component" value="Chromosome"/>
</dbReference>
<reference evidence="8" key="2">
    <citation type="submission" date="2016-04" db="EMBL/GenBank/DDBJ databases">
        <title>First Complete Genome Sequence of a Subdivision 6 Acidobacterium.</title>
        <authorList>
            <person name="Huang S."/>
            <person name="Vieira S."/>
            <person name="Bunk B."/>
            <person name="Riedel T."/>
            <person name="Sproeer C."/>
            <person name="Overmann J."/>
        </authorList>
    </citation>
    <scope>NUCLEOTIDE SEQUENCE [LARGE SCALE GENOMIC DNA]</scope>
    <source>
        <strain evidence="8">DSM 100886 HEG_-6_39</strain>
    </source>
</reference>
<evidence type="ECO:0000256" key="2">
    <source>
        <dbReference type="ARBA" id="ARBA00022691"/>
    </source>
</evidence>
<feature type="domain" description="Radical SAM core" evidence="6">
    <location>
        <begin position="13"/>
        <end position="225"/>
    </location>
</feature>
<dbReference type="KEGG" id="abac:LuPra_04583"/>
<dbReference type="STRING" id="1855912.LuPra_04583"/>
<dbReference type="InterPro" id="IPR013785">
    <property type="entry name" value="Aldolase_TIM"/>
</dbReference>
<dbReference type="SFLD" id="SFLDG01067">
    <property type="entry name" value="SPASM/twitch_domain_containing"/>
    <property type="match status" value="1"/>
</dbReference>
<gene>
    <name evidence="7" type="ORF">LuPra_04583</name>
</gene>
<dbReference type="SFLD" id="SFLDS00029">
    <property type="entry name" value="Radical_SAM"/>
    <property type="match status" value="1"/>
</dbReference>
<evidence type="ECO:0000256" key="4">
    <source>
        <dbReference type="ARBA" id="ARBA00023004"/>
    </source>
</evidence>
<dbReference type="SUPFAM" id="SSF102114">
    <property type="entry name" value="Radical SAM enzymes"/>
    <property type="match status" value="1"/>
</dbReference>